<feature type="transmembrane region" description="Helical" evidence="3">
    <location>
        <begin position="76"/>
        <end position="98"/>
    </location>
</feature>
<dbReference type="PANTHER" id="PTHR45705">
    <property type="entry name" value="FI20236P1"/>
    <property type="match status" value="1"/>
</dbReference>
<keyword evidence="3" id="KW-1133">Transmembrane helix</keyword>
<dbReference type="PANTHER" id="PTHR45705:SF1">
    <property type="entry name" value="FI20236P1"/>
    <property type="match status" value="1"/>
</dbReference>
<dbReference type="Proteomes" id="UP000182128">
    <property type="component" value="Unassembled WGS sequence"/>
</dbReference>
<name>A0A193QZA5_PLAKH</name>
<reference evidence="5" key="1">
    <citation type="submission" date="2016-05" db="EMBL/GenBank/DDBJ databases">
        <authorList>
            <person name="Lavstsen T."/>
            <person name="Jespersen J.S."/>
        </authorList>
    </citation>
    <scope>NUCLEOTIDE SEQUENCE [LARGE SCALE GENOMIC DNA]</scope>
</reference>
<dbReference type="InterPro" id="IPR051718">
    <property type="entry name" value="ARF_GTPase-activating"/>
</dbReference>
<feature type="region of interest" description="Disordered" evidence="2">
    <location>
        <begin position="320"/>
        <end position="406"/>
    </location>
</feature>
<dbReference type="SUPFAM" id="SSF57863">
    <property type="entry name" value="ArfGap/RecO-like zinc finger"/>
    <property type="match status" value="2"/>
</dbReference>
<keyword evidence="1" id="KW-0862">Zinc</keyword>
<dbReference type="Proteomes" id="UP000182142">
    <property type="component" value="Unassembled WGS sequence"/>
</dbReference>
<keyword evidence="1" id="KW-0863">Zinc-finger</keyword>
<feature type="compositionally biased region" description="Basic and acidic residues" evidence="2">
    <location>
        <begin position="343"/>
        <end position="357"/>
    </location>
</feature>
<dbReference type="CDD" id="cd08204">
    <property type="entry name" value="ArfGap"/>
    <property type="match status" value="1"/>
</dbReference>
<protein>
    <submittedName>
        <fullName evidence="5">ADP-ribosylation factor GTPase-activating protein, putative</fullName>
    </submittedName>
</protein>
<feature type="transmembrane region" description="Helical" evidence="3">
    <location>
        <begin position="110"/>
        <end position="131"/>
    </location>
</feature>
<dbReference type="GO" id="GO:0005737">
    <property type="term" value="C:cytoplasm"/>
    <property type="evidence" value="ECO:0007669"/>
    <property type="project" value="TreeGrafter"/>
</dbReference>
<dbReference type="EMBL" id="CWHQ02000004">
    <property type="protein sequence ID" value="SBO21376.1"/>
    <property type="molecule type" value="Genomic_DNA"/>
</dbReference>
<accession>A0A193QZA5</accession>
<dbReference type="InterPro" id="IPR001164">
    <property type="entry name" value="ArfGAP_dom"/>
</dbReference>
<proteinExistence type="predicted"/>
<evidence type="ECO:0000313" key="5">
    <source>
        <dbReference type="EMBL" id="SBO21376.1"/>
    </source>
</evidence>
<dbReference type="Pfam" id="PF01412">
    <property type="entry name" value="ArfGap"/>
    <property type="match status" value="1"/>
</dbReference>
<evidence type="ECO:0000256" key="1">
    <source>
        <dbReference type="PROSITE-ProRule" id="PRU00288"/>
    </source>
</evidence>
<evidence type="ECO:0000313" key="8">
    <source>
        <dbReference type="Proteomes" id="UP000182142"/>
    </source>
</evidence>
<evidence type="ECO:0000313" key="7">
    <source>
        <dbReference type="Proteomes" id="UP000182128"/>
    </source>
</evidence>
<organism evidence="5 7">
    <name type="scientific">Plasmodium knowlesi (strain H)</name>
    <dbReference type="NCBI Taxonomy" id="5851"/>
    <lineage>
        <taxon>Eukaryota</taxon>
        <taxon>Sar</taxon>
        <taxon>Alveolata</taxon>
        <taxon>Apicomplexa</taxon>
        <taxon>Aconoidasida</taxon>
        <taxon>Haemosporida</taxon>
        <taxon>Plasmodiidae</taxon>
        <taxon>Plasmodium</taxon>
        <taxon>Plasmodium (Plasmodium)</taxon>
    </lineage>
</organism>
<feature type="domain" description="Arf-GAP" evidence="4">
    <location>
        <begin position="12"/>
        <end position="193"/>
    </location>
</feature>
<dbReference type="PRINTS" id="PR00405">
    <property type="entry name" value="REVINTRACTNG"/>
</dbReference>
<evidence type="ECO:0000313" key="6">
    <source>
        <dbReference type="EMBL" id="SBO21832.1"/>
    </source>
</evidence>
<keyword evidence="3" id="KW-0472">Membrane</keyword>
<dbReference type="InterPro" id="IPR037278">
    <property type="entry name" value="ARFGAP/RecO"/>
</dbReference>
<dbReference type="AlphaFoldDB" id="A0A193QZA5"/>
<keyword evidence="3" id="KW-0812">Transmembrane</keyword>
<dbReference type="GO" id="GO:0005096">
    <property type="term" value="F:GTPase activator activity"/>
    <property type="evidence" value="ECO:0007669"/>
    <property type="project" value="InterPro"/>
</dbReference>
<evidence type="ECO:0000259" key="4">
    <source>
        <dbReference type="PROSITE" id="PS50115"/>
    </source>
</evidence>
<dbReference type="SMART" id="SM00105">
    <property type="entry name" value="ArfGap"/>
    <property type="match status" value="1"/>
</dbReference>
<dbReference type="InterPro" id="IPR038508">
    <property type="entry name" value="ArfGAP_dom_sf"/>
</dbReference>
<dbReference type="EMBL" id="CWHR02000003">
    <property type="protein sequence ID" value="SBO21832.1"/>
    <property type="molecule type" value="Genomic_DNA"/>
</dbReference>
<gene>
    <name evidence="5" type="ORF">PKNA1_C2_1006600</name>
    <name evidence="6" type="ORF">PKNA1_H1_1006600</name>
</gene>
<feature type="compositionally biased region" description="Low complexity" evidence="2">
    <location>
        <begin position="371"/>
        <end position="403"/>
    </location>
</feature>
<reference evidence="7 8" key="2">
    <citation type="submission" date="2016-05" db="EMBL/GenBank/DDBJ databases">
        <authorList>
            <person name="Sharaf H."/>
        </authorList>
    </citation>
    <scope>NUCLEOTIDE SEQUENCE [LARGE SCALE GENOMIC DNA]</scope>
    <source>
        <strain evidence="7 8">H</strain>
    </source>
</reference>
<dbReference type="Gene3D" id="1.10.220.150">
    <property type="entry name" value="Arf GTPase activating protein"/>
    <property type="match status" value="2"/>
</dbReference>
<dbReference type="PROSITE" id="PS50115">
    <property type="entry name" value="ARFGAP"/>
    <property type="match status" value="1"/>
</dbReference>
<keyword evidence="1" id="KW-0479">Metal-binding</keyword>
<dbReference type="GO" id="GO:0008270">
    <property type="term" value="F:zinc ion binding"/>
    <property type="evidence" value="ECO:0007669"/>
    <property type="project" value="UniProtKB-KW"/>
</dbReference>
<sequence length="547" mass="62824">MHISNKSSNSYQRDIDNITKIKGNNKCADCGAKSPRWASINLGIVICIECSGIHRNLGVHISKVKSLTLDKIMPQWIHVIFFFFFSQMASSLFYFAVFTFSRLHASVTTFVLFSLFLILLLLLYYFYFYFFPLLFQLKCIRTIGNDLSNSYYLYNLPADTYRPKQGDSSVIMQNWIKNKYEKKLYAPANRKEPYQYYVEGVDPASCLPLKDPTKAEVKEQIMENVNSLDIFDSLKIFDNKKIEETMRNKKSSNNNDKETDLITEPPRKEPVKKKIYMNDNFYSFENIPYRENNYTSVNNDTRNPSKDSYFFNDFANMGSSNNKSANMNVPKEVKHTGKGNDPCNRDKSFSYLEEVKKMNPHTDGTGGHYMSNSRSNSQSNSQSNSRDISQSNSQNISPRNSQNKVLSSSMINIGGKAEPSKFNEKKNFGSFSTLSEKELRDAKVQAAKKCIARLFANSKNISFSEKNKINTGLNNLDNQVGIVKNPVGNIHCNTINADKHNSFEVFRPKNAKSDHPDRNHLDMFTDKEKMNNLKNENKGDKDFDFFL</sequence>
<evidence type="ECO:0000256" key="3">
    <source>
        <dbReference type="SAM" id="Phobius"/>
    </source>
</evidence>
<evidence type="ECO:0000256" key="2">
    <source>
        <dbReference type="SAM" id="MobiDB-lite"/>
    </source>
</evidence>